<dbReference type="InterPro" id="IPR050250">
    <property type="entry name" value="Macrolide_Exporter_MacB"/>
</dbReference>
<proteinExistence type="inferred from homology"/>
<feature type="domain" description="MacB-like periplasmic core" evidence="9">
    <location>
        <begin position="489"/>
        <end position="687"/>
    </location>
</feature>
<evidence type="ECO:0000259" key="8">
    <source>
        <dbReference type="Pfam" id="PF02687"/>
    </source>
</evidence>
<protein>
    <submittedName>
        <fullName evidence="10">ABC transporter</fullName>
    </submittedName>
</protein>
<dbReference type="PANTHER" id="PTHR30572:SF4">
    <property type="entry name" value="ABC TRANSPORTER PERMEASE YTRF"/>
    <property type="match status" value="1"/>
</dbReference>
<keyword evidence="3 7" id="KW-0812">Transmembrane</keyword>
<feature type="transmembrane region" description="Helical" evidence="7">
    <location>
        <begin position="765"/>
        <end position="787"/>
    </location>
</feature>
<comment type="caution">
    <text evidence="10">The sequence shown here is derived from an EMBL/GenBank/DDBJ whole genome shotgun (WGS) entry which is preliminary data.</text>
</comment>
<dbReference type="Proteomes" id="UP000331127">
    <property type="component" value="Unassembled WGS sequence"/>
</dbReference>
<dbReference type="Pfam" id="PF02687">
    <property type="entry name" value="FtsX"/>
    <property type="match status" value="2"/>
</dbReference>
<keyword evidence="4 7" id="KW-1133">Transmembrane helix</keyword>
<evidence type="ECO:0000256" key="3">
    <source>
        <dbReference type="ARBA" id="ARBA00022692"/>
    </source>
</evidence>
<accession>A0A5M3WKV2</accession>
<evidence type="ECO:0000256" key="2">
    <source>
        <dbReference type="ARBA" id="ARBA00022475"/>
    </source>
</evidence>
<feature type="transmembrane region" description="Helical" evidence="7">
    <location>
        <begin position="433"/>
        <end position="455"/>
    </location>
</feature>
<feature type="domain" description="ABC3 transporter permease C-terminal" evidence="8">
    <location>
        <begin position="263"/>
        <end position="383"/>
    </location>
</feature>
<feature type="transmembrane region" description="Helical" evidence="7">
    <location>
        <begin position="492"/>
        <end position="510"/>
    </location>
</feature>
<name>A0A5M3WKV2_9ACTN</name>
<feature type="transmembrane region" description="Helical" evidence="7">
    <location>
        <begin position="305"/>
        <end position="338"/>
    </location>
</feature>
<gene>
    <name evidence="10" type="ORF">Amac_034930</name>
</gene>
<dbReference type="InterPro" id="IPR003838">
    <property type="entry name" value="ABC3_permease_C"/>
</dbReference>
<dbReference type="GO" id="GO:0005886">
    <property type="term" value="C:plasma membrane"/>
    <property type="evidence" value="ECO:0007669"/>
    <property type="project" value="UniProtKB-SubCell"/>
</dbReference>
<feature type="transmembrane region" description="Helical" evidence="7">
    <location>
        <begin position="401"/>
        <end position="421"/>
    </location>
</feature>
<dbReference type="EMBL" id="BLAE01000018">
    <property type="protein sequence ID" value="GES09897.1"/>
    <property type="molecule type" value="Genomic_DNA"/>
</dbReference>
<feature type="domain" description="ABC3 transporter permease C-terminal" evidence="8">
    <location>
        <begin position="721"/>
        <end position="834"/>
    </location>
</feature>
<dbReference type="GO" id="GO:0022857">
    <property type="term" value="F:transmembrane transporter activity"/>
    <property type="evidence" value="ECO:0007669"/>
    <property type="project" value="TreeGrafter"/>
</dbReference>
<comment type="similarity">
    <text evidence="6">Belongs to the ABC-4 integral membrane protein family.</text>
</comment>
<feature type="transmembrane region" description="Helical" evidence="7">
    <location>
        <begin position="256"/>
        <end position="284"/>
    </location>
</feature>
<dbReference type="PANTHER" id="PTHR30572">
    <property type="entry name" value="MEMBRANE COMPONENT OF TRANSPORTER-RELATED"/>
    <property type="match status" value="1"/>
</dbReference>
<dbReference type="OrthoDB" id="9780560at2"/>
<evidence type="ECO:0000313" key="11">
    <source>
        <dbReference type="Proteomes" id="UP000331127"/>
    </source>
</evidence>
<evidence type="ECO:0000256" key="7">
    <source>
        <dbReference type="SAM" id="Phobius"/>
    </source>
</evidence>
<keyword evidence="2" id="KW-1003">Cell membrane</keyword>
<dbReference type="AlphaFoldDB" id="A0A5M3WKV2"/>
<feature type="transmembrane region" description="Helical" evidence="7">
    <location>
        <begin position="358"/>
        <end position="380"/>
    </location>
</feature>
<keyword evidence="5 7" id="KW-0472">Membrane</keyword>
<dbReference type="RefSeq" id="WP_155355406.1">
    <property type="nucleotide sequence ID" value="NZ_BAAAHL010000027.1"/>
</dbReference>
<feature type="transmembrane region" description="Helical" evidence="7">
    <location>
        <begin position="713"/>
        <end position="734"/>
    </location>
</feature>
<evidence type="ECO:0000256" key="4">
    <source>
        <dbReference type="ARBA" id="ARBA00022989"/>
    </source>
</evidence>
<evidence type="ECO:0000256" key="1">
    <source>
        <dbReference type="ARBA" id="ARBA00004651"/>
    </source>
</evidence>
<organism evidence="10 11">
    <name type="scientific">Acrocarpospora macrocephala</name>
    <dbReference type="NCBI Taxonomy" id="150177"/>
    <lineage>
        <taxon>Bacteria</taxon>
        <taxon>Bacillati</taxon>
        <taxon>Actinomycetota</taxon>
        <taxon>Actinomycetes</taxon>
        <taxon>Streptosporangiales</taxon>
        <taxon>Streptosporangiaceae</taxon>
        <taxon>Acrocarpospora</taxon>
    </lineage>
</organism>
<feature type="domain" description="MacB-like periplasmic core" evidence="9">
    <location>
        <begin position="17"/>
        <end position="228"/>
    </location>
</feature>
<dbReference type="Pfam" id="PF12704">
    <property type="entry name" value="MacB_PCD"/>
    <property type="match status" value="2"/>
</dbReference>
<sequence>MLKTTLAGLRAHKLRLLLTSLAITLGVGFIAGTFVLTDTIEVGFRQKFTADAAKISVAVKPKDNPEAQEAPTIPADALERIRKVPGVADAQGLLQGPTPLLGRDGKAAGNIPTTAISVPTGTLNRVIVTSGDFPARPTDAILDENTAKTRRFAIGDTITVLDTKGARNDFTLVGLFDTGVNQNLAYTGAVGFTTDTAQRMTGAKGFGEVDVAGAEGSDPARLRDAVAAAIGADYEVKTGSQLADELAAQSNVETSYLTLMLLLFGLIAMFVAALVIYNTFNILVAQRTREMALLRCIGATRAQIFGSILLESVVVAILSSGLGLLLGLGLGAGAMAGLDLLDAPVPSGAAISLTPRTIILAVVIGLVVTVGAALLPARAATRVAPIAALRSQVEEQTFKAGLVRTILATLFLLAGTGVTIAGITMDGGGGDALIVIMAGGALFFLGVLILSPVIMRPLASFVGWLPRRLFGVPGSLAVDNARRNPKRAATTTLALTIGVTLMTLISVITATTRATINAQLDAQFPVDYMISEQRGPDSRIPRALAAALRQSPEVGSVIQMQRAEAQLEGSGTEKFQVGNFPASPDFRPQATTGSFDGFVPGTVALVDGTARSLGRKVGDTIQLKTEQAGTVTLKIAATFDRDSSDLAPITIPQAEFDRYFGALDDAAVYVNAKDGVAPDVARRAVEAIAQPYPTALVVSSTEIRSEFEDALDMMLMIFGGLLGLAILISVLGIANTLSLSVHERTHESALLRALGLTRPQLRRMLSVEALLLGLIGALIGITLGVVFGWSAMQTLPFDILFRAPADLILLFLVLSGLAGVLAALLPARRASRASIVDALAST</sequence>
<comment type="subcellular location">
    <subcellularLocation>
        <location evidence="1">Cell membrane</location>
        <topology evidence="1">Multi-pass membrane protein</topology>
    </subcellularLocation>
</comment>
<keyword evidence="11" id="KW-1185">Reference proteome</keyword>
<feature type="transmembrane region" description="Helical" evidence="7">
    <location>
        <begin position="807"/>
        <end position="825"/>
    </location>
</feature>
<evidence type="ECO:0000313" key="10">
    <source>
        <dbReference type="EMBL" id="GES09897.1"/>
    </source>
</evidence>
<feature type="transmembrane region" description="Helical" evidence="7">
    <location>
        <begin position="16"/>
        <end position="36"/>
    </location>
</feature>
<evidence type="ECO:0000256" key="5">
    <source>
        <dbReference type="ARBA" id="ARBA00023136"/>
    </source>
</evidence>
<evidence type="ECO:0000259" key="9">
    <source>
        <dbReference type="Pfam" id="PF12704"/>
    </source>
</evidence>
<reference evidence="10 11" key="1">
    <citation type="submission" date="2019-10" db="EMBL/GenBank/DDBJ databases">
        <title>Whole genome shotgun sequence of Acrocarpospora macrocephala NBRC 16266.</title>
        <authorList>
            <person name="Ichikawa N."/>
            <person name="Kimura A."/>
            <person name="Kitahashi Y."/>
            <person name="Komaki H."/>
            <person name="Oguchi A."/>
        </authorList>
    </citation>
    <scope>NUCLEOTIDE SEQUENCE [LARGE SCALE GENOMIC DNA]</scope>
    <source>
        <strain evidence="10 11">NBRC 16266</strain>
    </source>
</reference>
<dbReference type="InterPro" id="IPR025857">
    <property type="entry name" value="MacB_PCD"/>
</dbReference>
<evidence type="ECO:0000256" key="6">
    <source>
        <dbReference type="ARBA" id="ARBA00038076"/>
    </source>
</evidence>